<dbReference type="Pfam" id="PF01205">
    <property type="entry name" value="Impact_N"/>
    <property type="match status" value="1"/>
</dbReference>
<evidence type="ECO:0000313" key="5">
    <source>
        <dbReference type="EMBL" id="BDR52433.1"/>
    </source>
</evidence>
<dbReference type="Gene3D" id="3.30.70.240">
    <property type="match status" value="1"/>
</dbReference>
<dbReference type="Pfam" id="PF09186">
    <property type="entry name" value="DUF1949"/>
    <property type="match status" value="1"/>
</dbReference>
<dbReference type="SUPFAM" id="SSF54980">
    <property type="entry name" value="EF-G C-terminal domain-like"/>
    <property type="match status" value="1"/>
</dbReference>
<dbReference type="InterPro" id="IPR020568">
    <property type="entry name" value="Ribosomal_Su5_D2-typ_SF"/>
</dbReference>
<evidence type="ECO:0000259" key="3">
    <source>
        <dbReference type="Pfam" id="PF01205"/>
    </source>
</evidence>
<keyword evidence="6" id="KW-1185">Reference proteome</keyword>
<sequence>MRTVLDSPEDAALGQLEDRKSVFIGAVCHISNEAEALAFLAARREADPKARHVCHCAIWGGDLVGPGAQGPIDPADADDVNNSDNQQGPANSGSGTLSEHMSDDGEPSGTAGKPILEVLRRNDMTDCIVTVTRYFGGILLGSGGLIRAYSSAASLALKAAKQAQIVPARRLLVRVDYPRYERLKQLAGRCEGQVAHEEFTDQVTLTIDLPAEQVEAFTGQLTNLFNAQVSAQDQGSTAFYRAL</sequence>
<dbReference type="Proteomes" id="UP001321766">
    <property type="component" value="Chromosome"/>
</dbReference>
<organism evidence="5 6">
    <name type="scientific">Bombiscardovia nodaiensis</name>
    <dbReference type="NCBI Taxonomy" id="2932181"/>
    <lineage>
        <taxon>Bacteria</taxon>
        <taxon>Bacillati</taxon>
        <taxon>Actinomycetota</taxon>
        <taxon>Actinomycetes</taxon>
        <taxon>Bifidobacteriales</taxon>
        <taxon>Bifidobacteriaceae</taxon>
        <taxon>Bombiscardovia</taxon>
    </lineage>
</organism>
<accession>A0ABN6SAJ1</accession>
<evidence type="ECO:0008006" key="7">
    <source>
        <dbReference type="Google" id="ProtNLM"/>
    </source>
</evidence>
<dbReference type="Gene3D" id="3.30.230.30">
    <property type="entry name" value="Impact, N-terminal domain"/>
    <property type="match status" value="1"/>
</dbReference>
<protein>
    <recommendedName>
        <fullName evidence="7">IMPACT family member YigZ</fullName>
    </recommendedName>
</protein>
<feature type="compositionally biased region" description="Polar residues" evidence="2">
    <location>
        <begin position="82"/>
        <end position="99"/>
    </location>
</feature>
<reference evidence="5 6" key="1">
    <citation type="journal article" date="2023" name="Microbiol. Spectr.">
        <title>Symbiosis of Carpenter Bees with Uncharacterized Lactic Acid Bacteria Showing NAD Auxotrophy.</title>
        <authorList>
            <person name="Kawasaki S."/>
            <person name="Ozawa K."/>
            <person name="Mori T."/>
            <person name="Yamamoto A."/>
            <person name="Ito M."/>
            <person name="Ohkuma M."/>
            <person name="Sakamoto M."/>
            <person name="Matsutani M."/>
        </authorList>
    </citation>
    <scope>NUCLEOTIDE SEQUENCE [LARGE SCALE GENOMIC DNA]</scope>
    <source>
        <strain evidence="5 6">Kim37-2</strain>
    </source>
</reference>
<dbReference type="PANTHER" id="PTHR16301:SF20">
    <property type="entry name" value="IMPACT FAMILY MEMBER YIGZ"/>
    <property type="match status" value="1"/>
</dbReference>
<feature type="domain" description="UPF0029" evidence="4">
    <location>
        <begin position="173"/>
        <end position="228"/>
    </location>
</feature>
<dbReference type="InterPro" id="IPR035647">
    <property type="entry name" value="EFG_III/V"/>
</dbReference>
<dbReference type="InterPro" id="IPR036956">
    <property type="entry name" value="Impact_N_sf"/>
</dbReference>
<feature type="region of interest" description="Disordered" evidence="2">
    <location>
        <begin position="68"/>
        <end position="112"/>
    </location>
</feature>
<dbReference type="PANTHER" id="PTHR16301">
    <property type="entry name" value="IMPACT-RELATED"/>
    <property type="match status" value="1"/>
</dbReference>
<gene>
    <name evidence="5" type="ORF">KIM372_03400</name>
</gene>
<feature type="domain" description="Impact N-terminal" evidence="3">
    <location>
        <begin position="19"/>
        <end position="157"/>
    </location>
</feature>
<evidence type="ECO:0000256" key="1">
    <source>
        <dbReference type="ARBA" id="ARBA00007665"/>
    </source>
</evidence>
<evidence type="ECO:0000313" key="6">
    <source>
        <dbReference type="Proteomes" id="UP001321766"/>
    </source>
</evidence>
<evidence type="ECO:0000259" key="4">
    <source>
        <dbReference type="Pfam" id="PF09186"/>
    </source>
</evidence>
<dbReference type="InterPro" id="IPR001498">
    <property type="entry name" value="Impact_N"/>
</dbReference>
<dbReference type="SUPFAM" id="SSF54211">
    <property type="entry name" value="Ribosomal protein S5 domain 2-like"/>
    <property type="match status" value="1"/>
</dbReference>
<comment type="similarity">
    <text evidence="1">Belongs to the IMPACT family.</text>
</comment>
<dbReference type="EMBL" id="AP026798">
    <property type="protein sequence ID" value="BDR52433.1"/>
    <property type="molecule type" value="Genomic_DNA"/>
</dbReference>
<dbReference type="InterPro" id="IPR015269">
    <property type="entry name" value="UPF0029_Impact_C"/>
</dbReference>
<dbReference type="InterPro" id="IPR023582">
    <property type="entry name" value="Impact"/>
</dbReference>
<evidence type="ECO:0000256" key="2">
    <source>
        <dbReference type="SAM" id="MobiDB-lite"/>
    </source>
</evidence>
<proteinExistence type="inferred from homology"/>
<name>A0ABN6SAJ1_9BIFI</name>